<dbReference type="GO" id="GO:0008990">
    <property type="term" value="F:rRNA (guanine-N2-)-methyltransferase activity"/>
    <property type="evidence" value="ECO:0007669"/>
    <property type="project" value="InterPro"/>
</dbReference>
<keyword evidence="1" id="KW-0808">Transferase</keyword>
<evidence type="ECO:0000313" key="1">
    <source>
        <dbReference type="EMBL" id="QIW80367.1"/>
    </source>
</evidence>
<name>A0A6H0WLH4_9BACI</name>
<dbReference type="KEGG" id="bteq:G4P54_11460"/>
<dbReference type="Pfam" id="PF04445">
    <property type="entry name" value="SAM_MT"/>
    <property type="match status" value="1"/>
</dbReference>
<proteinExistence type="predicted"/>
<dbReference type="RefSeq" id="WP_024715320.1">
    <property type="nucleotide sequence ID" value="NZ_CP048852.1"/>
</dbReference>
<sequence length="261" mass="29602">MITTSYRPSEHTIKTAKRLSKELNMPYCSRNKQTVEHLLKSAERDLLVVGKERFELYTKQGAKFFFHPNTAMFRAKRFIRGEQEPMLRAAGLSEGDTFLDCTLGLGSDAIIASMAVGETGSVIGIEQNHLVSVLVRTGLHSWETDIAELQAAMRRIQVKHGDCFEYIRQLPDDSVDVVYFDPMFHEPVETSDGIAPLRDLAEDSVLHEGYIKEAVRAARKCVVLKDHWKSPRFEQFGFHVMKRKTALFHYGVIQAANKTSP</sequence>
<dbReference type="Proteomes" id="UP000501914">
    <property type="component" value="Chromosome"/>
</dbReference>
<dbReference type="CDD" id="cd02440">
    <property type="entry name" value="AdoMet_MTases"/>
    <property type="match status" value="1"/>
</dbReference>
<dbReference type="EMBL" id="CP048852">
    <property type="protein sequence ID" value="QIW80367.1"/>
    <property type="molecule type" value="Genomic_DNA"/>
</dbReference>
<keyword evidence="2" id="KW-1185">Reference proteome</keyword>
<dbReference type="Gene3D" id="3.40.50.150">
    <property type="entry name" value="Vaccinia Virus protein VP39"/>
    <property type="match status" value="1"/>
</dbReference>
<organism evidence="1 2">
    <name type="scientific">Bacillus tequilensis</name>
    <dbReference type="NCBI Taxonomy" id="227866"/>
    <lineage>
        <taxon>Bacteria</taxon>
        <taxon>Bacillati</taxon>
        <taxon>Bacillota</taxon>
        <taxon>Bacilli</taxon>
        <taxon>Bacillales</taxon>
        <taxon>Bacillaceae</taxon>
        <taxon>Bacillus</taxon>
    </lineage>
</organism>
<dbReference type="SUPFAM" id="SSF53335">
    <property type="entry name" value="S-adenosyl-L-methionine-dependent methyltransferases"/>
    <property type="match status" value="1"/>
</dbReference>
<gene>
    <name evidence="1" type="ORF">G4P54_11460</name>
</gene>
<dbReference type="InterPro" id="IPR007536">
    <property type="entry name" value="16SrRNA_methylTrfase_J"/>
</dbReference>
<accession>A0A6H0WLH4</accession>
<dbReference type="OrthoDB" id="1653798at2"/>
<dbReference type="AlphaFoldDB" id="A0A6H0WLH4"/>
<dbReference type="PANTHER" id="PTHR36112:SF1">
    <property type="entry name" value="RIBOSOMAL RNA SMALL SUBUNIT METHYLTRANSFERASE J"/>
    <property type="match status" value="1"/>
</dbReference>
<keyword evidence="1" id="KW-0489">Methyltransferase</keyword>
<evidence type="ECO:0000313" key="2">
    <source>
        <dbReference type="Proteomes" id="UP000501914"/>
    </source>
</evidence>
<dbReference type="InterPro" id="IPR029063">
    <property type="entry name" value="SAM-dependent_MTases_sf"/>
</dbReference>
<reference evidence="1 2" key="1">
    <citation type="submission" date="2020-02" db="EMBL/GenBank/DDBJ databases">
        <title>Genome sequencing, annotation and comparative genomic analysis of Bacillus tequilensis EA-CB0015, an effective biological control agent against Pseudocercospora fijiensis in banana plants.</title>
        <authorList>
            <person name="Cuellar-Gaviria T.Z."/>
            <person name="Ju K.-S."/>
            <person name="Villegas-Escobar V."/>
        </authorList>
    </citation>
    <scope>NUCLEOTIDE SEQUENCE [LARGE SCALE GENOMIC DNA]</scope>
    <source>
        <strain evidence="1 2">EA-CB0015</strain>
    </source>
</reference>
<protein>
    <submittedName>
        <fullName evidence="1">Class I SAM-dependent methyltransferase</fullName>
    </submittedName>
</protein>
<dbReference type="PANTHER" id="PTHR36112">
    <property type="entry name" value="RIBOSOMAL RNA SMALL SUBUNIT METHYLTRANSFERASE J"/>
    <property type="match status" value="1"/>
</dbReference>